<keyword evidence="3" id="KW-1185">Reference proteome</keyword>
<dbReference type="HOGENOM" id="CLU_1372409_0_0_1"/>
<feature type="compositionally biased region" description="Basic and acidic residues" evidence="1">
    <location>
        <begin position="176"/>
        <end position="191"/>
    </location>
</feature>
<reference evidence="2 3" key="1">
    <citation type="submission" date="2014-04" db="EMBL/GenBank/DDBJ databases">
        <authorList>
            <consortium name="DOE Joint Genome Institute"/>
            <person name="Kuo A."/>
            <person name="Kohler A."/>
            <person name="Nagy L.G."/>
            <person name="Floudas D."/>
            <person name="Copeland A."/>
            <person name="Barry K.W."/>
            <person name="Cichocki N."/>
            <person name="Veneault-Fourrey C."/>
            <person name="LaButti K."/>
            <person name="Lindquist E.A."/>
            <person name="Lipzen A."/>
            <person name="Lundell T."/>
            <person name="Morin E."/>
            <person name="Murat C."/>
            <person name="Sun H."/>
            <person name="Tunlid A."/>
            <person name="Henrissat B."/>
            <person name="Grigoriev I.V."/>
            <person name="Hibbett D.S."/>
            <person name="Martin F."/>
            <person name="Nordberg H.P."/>
            <person name="Cantor M.N."/>
            <person name="Hua S.X."/>
        </authorList>
    </citation>
    <scope>NUCLEOTIDE SEQUENCE [LARGE SCALE GENOMIC DNA]</scope>
    <source>
        <strain evidence="2 3">LaAM-08-1</strain>
    </source>
</reference>
<proteinExistence type="predicted"/>
<feature type="region of interest" description="Disordered" evidence="1">
    <location>
        <begin position="45"/>
        <end position="87"/>
    </location>
</feature>
<evidence type="ECO:0000313" key="2">
    <source>
        <dbReference type="EMBL" id="KIJ89908.1"/>
    </source>
</evidence>
<protein>
    <submittedName>
        <fullName evidence="2">Uncharacterized protein</fullName>
    </submittedName>
</protein>
<name>A0A0C9WQD3_9AGAR</name>
<dbReference type="AlphaFoldDB" id="A0A0C9WQD3"/>
<accession>A0A0C9WQD3</accession>
<feature type="compositionally biased region" description="Basic residues" evidence="1">
    <location>
        <begin position="143"/>
        <end position="154"/>
    </location>
</feature>
<dbReference type="Proteomes" id="UP000054477">
    <property type="component" value="Unassembled WGS sequence"/>
</dbReference>
<reference evidence="3" key="2">
    <citation type="submission" date="2015-01" db="EMBL/GenBank/DDBJ databases">
        <title>Evolutionary Origins and Diversification of the Mycorrhizal Mutualists.</title>
        <authorList>
            <consortium name="DOE Joint Genome Institute"/>
            <consortium name="Mycorrhizal Genomics Consortium"/>
            <person name="Kohler A."/>
            <person name="Kuo A."/>
            <person name="Nagy L.G."/>
            <person name="Floudas D."/>
            <person name="Copeland A."/>
            <person name="Barry K.W."/>
            <person name="Cichocki N."/>
            <person name="Veneault-Fourrey C."/>
            <person name="LaButti K."/>
            <person name="Lindquist E.A."/>
            <person name="Lipzen A."/>
            <person name="Lundell T."/>
            <person name="Morin E."/>
            <person name="Murat C."/>
            <person name="Riley R."/>
            <person name="Ohm R."/>
            <person name="Sun H."/>
            <person name="Tunlid A."/>
            <person name="Henrissat B."/>
            <person name="Grigoriev I.V."/>
            <person name="Hibbett D.S."/>
            <person name="Martin F."/>
        </authorList>
    </citation>
    <scope>NUCLEOTIDE SEQUENCE [LARGE SCALE GENOMIC DNA]</scope>
    <source>
        <strain evidence="3">LaAM-08-1</strain>
    </source>
</reference>
<feature type="region of interest" description="Disordered" evidence="1">
    <location>
        <begin position="113"/>
        <end position="199"/>
    </location>
</feature>
<evidence type="ECO:0000313" key="3">
    <source>
        <dbReference type="Proteomes" id="UP000054477"/>
    </source>
</evidence>
<dbReference type="EMBL" id="KN839372">
    <property type="protein sequence ID" value="KIJ89908.1"/>
    <property type="molecule type" value="Genomic_DNA"/>
</dbReference>
<feature type="compositionally biased region" description="Polar residues" evidence="1">
    <location>
        <begin position="113"/>
        <end position="128"/>
    </location>
</feature>
<sequence length="199" mass="22068">MECLTPRKLLPLTEGRGIPSVLPTEPHEWRLQTNKPFSPTIITTIHPHTPSPLPRATVVRPPSTATAHADNDDNATSPAQQTDGDDLAHPLTCHVVQTVTTHVVVTVHINPGATSLPATWQPTTNDQQCPDERHESPSPLLFSHKKQPHRCRRHDKNEDQPPAKTYHHHPPGLTNDGEHPRTETGDNEPRLSKVTSPHH</sequence>
<gene>
    <name evidence="2" type="ORF">K443DRAFT_15700</name>
</gene>
<evidence type="ECO:0000256" key="1">
    <source>
        <dbReference type="SAM" id="MobiDB-lite"/>
    </source>
</evidence>
<organism evidence="2 3">
    <name type="scientific">Laccaria amethystina LaAM-08-1</name>
    <dbReference type="NCBI Taxonomy" id="1095629"/>
    <lineage>
        <taxon>Eukaryota</taxon>
        <taxon>Fungi</taxon>
        <taxon>Dikarya</taxon>
        <taxon>Basidiomycota</taxon>
        <taxon>Agaricomycotina</taxon>
        <taxon>Agaricomycetes</taxon>
        <taxon>Agaricomycetidae</taxon>
        <taxon>Agaricales</taxon>
        <taxon>Agaricineae</taxon>
        <taxon>Hydnangiaceae</taxon>
        <taxon>Laccaria</taxon>
    </lineage>
</organism>